<keyword evidence="3" id="KW-1185">Reference proteome</keyword>
<accession>A0ABQ3PS65</accession>
<dbReference type="RefSeq" id="WP_190225899.1">
    <property type="nucleotide sequence ID" value="NZ_BNBS01000136.1"/>
</dbReference>
<protein>
    <recommendedName>
        <fullName evidence="4">Secreted protein</fullName>
    </recommendedName>
</protein>
<dbReference type="Proteomes" id="UP001052739">
    <property type="component" value="Unassembled WGS sequence"/>
</dbReference>
<evidence type="ECO:0000313" key="3">
    <source>
        <dbReference type="Proteomes" id="UP001052739"/>
    </source>
</evidence>
<proteinExistence type="predicted"/>
<dbReference type="EMBL" id="BNDW01000117">
    <property type="protein sequence ID" value="GHI27863.1"/>
    <property type="molecule type" value="Genomic_DNA"/>
</dbReference>
<organism evidence="2 3">
    <name type="scientific">Streptomyces hydrogenans</name>
    <dbReference type="NCBI Taxonomy" id="1873719"/>
    <lineage>
        <taxon>Bacteria</taxon>
        <taxon>Bacillati</taxon>
        <taxon>Actinomycetota</taxon>
        <taxon>Actinomycetes</taxon>
        <taxon>Kitasatosporales</taxon>
        <taxon>Streptomycetaceae</taxon>
        <taxon>Streptomyces</taxon>
    </lineage>
</organism>
<keyword evidence="1" id="KW-0812">Transmembrane</keyword>
<dbReference type="GeneID" id="94010851"/>
<gene>
    <name evidence="2" type="ORF">Shyd_92340</name>
</gene>
<comment type="caution">
    <text evidence="2">The sequence shown here is derived from an EMBL/GenBank/DDBJ whole genome shotgun (WGS) entry which is preliminary data.</text>
</comment>
<evidence type="ECO:0008006" key="4">
    <source>
        <dbReference type="Google" id="ProtNLM"/>
    </source>
</evidence>
<keyword evidence="1" id="KW-1133">Transmembrane helix</keyword>
<evidence type="ECO:0000256" key="1">
    <source>
        <dbReference type="SAM" id="Phobius"/>
    </source>
</evidence>
<sequence>MAWSIEGIVGGTLLGGTGLGLMAAGLVWKGRATRPFAPRRARRMAHRTYLRDLTRATDQAIVAARRAAGEGEPAIVTVEAVERLLRERYGHEHVEREHAAAALRRGFRQHGCAADCVTDAYR</sequence>
<reference evidence="2" key="1">
    <citation type="submission" date="2024-05" db="EMBL/GenBank/DDBJ databases">
        <title>Whole genome shotgun sequence of Streptomyces hydrogenans NBRC 13475.</title>
        <authorList>
            <person name="Komaki H."/>
            <person name="Tamura T."/>
        </authorList>
    </citation>
    <scope>NUCLEOTIDE SEQUENCE</scope>
    <source>
        <strain evidence="2">NBRC 13475</strain>
    </source>
</reference>
<feature type="transmembrane region" description="Helical" evidence="1">
    <location>
        <begin position="12"/>
        <end position="30"/>
    </location>
</feature>
<evidence type="ECO:0000313" key="2">
    <source>
        <dbReference type="EMBL" id="GHI27863.1"/>
    </source>
</evidence>
<keyword evidence="1" id="KW-0472">Membrane</keyword>
<name>A0ABQ3PS65_9ACTN</name>